<dbReference type="HOGENOM" id="CLU_1661740_0_0_1"/>
<name>U9SXP4_RHIID</name>
<gene>
    <name evidence="1" type="ORF">GLOINDRAFT_88289</name>
</gene>
<dbReference type="VEuPathDB" id="FungiDB:RhiirFUN_007967"/>
<organism evidence="1">
    <name type="scientific">Rhizophagus irregularis (strain DAOM 181602 / DAOM 197198 / MUCL 43194)</name>
    <name type="common">Arbuscular mycorrhizal fungus</name>
    <name type="synonym">Glomus intraradices</name>
    <dbReference type="NCBI Taxonomy" id="747089"/>
    <lineage>
        <taxon>Eukaryota</taxon>
        <taxon>Fungi</taxon>
        <taxon>Fungi incertae sedis</taxon>
        <taxon>Mucoromycota</taxon>
        <taxon>Glomeromycotina</taxon>
        <taxon>Glomeromycetes</taxon>
        <taxon>Glomerales</taxon>
        <taxon>Glomeraceae</taxon>
        <taxon>Rhizophagus</taxon>
    </lineage>
</organism>
<reference evidence="1" key="1">
    <citation type="submission" date="2013-07" db="EMBL/GenBank/DDBJ databases">
        <title>The genome of an arbuscular mycorrhizal fungus provides insights into the evolution of the oldest plant symbiosis.</title>
        <authorList>
            <consortium name="DOE Joint Genome Institute"/>
            <person name="Tisserant E."/>
            <person name="Malbreil M."/>
            <person name="Kuo A."/>
            <person name="Kohler A."/>
            <person name="Symeonidi A."/>
            <person name="Balestrini R."/>
            <person name="Charron P."/>
            <person name="Duensing N."/>
            <person name="Frei-dit-Frey N."/>
            <person name="Gianinazzi-Pearson V."/>
            <person name="Gilbert B."/>
            <person name="Handa Y."/>
            <person name="Hijri M."/>
            <person name="Kaul R."/>
            <person name="Kawaguchi M."/>
            <person name="Krajinski F."/>
            <person name="Lammers P."/>
            <person name="Lapierre D."/>
            <person name="Masclaux F.G."/>
            <person name="Murat C."/>
            <person name="Morin E."/>
            <person name="Ndikumana S."/>
            <person name="Pagni M."/>
            <person name="Petitpierre D."/>
            <person name="Requena N."/>
            <person name="Rosikiewicz P."/>
            <person name="Riley R."/>
            <person name="Saito K."/>
            <person name="San Clemente H."/>
            <person name="Shapiro H."/>
            <person name="van Tuinen D."/>
            <person name="Becard G."/>
            <person name="Bonfante P."/>
            <person name="Paszkowski U."/>
            <person name="Shachar-Hill Y."/>
            <person name="Young J.P."/>
            <person name="Sanders I.R."/>
            <person name="Henrissat B."/>
            <person name="Rensing S.A."/>
            <person name="Grigoriev I.V."/>
            <person name="Corradi N."/>
            <person name="Roux C."/>
            <person name="Martin F."/>
        </authorList>
    </citation>
    <scope>NUCLEOTIDE SEQUENCE</scope>
    <source>
        <strain evidence="1">DAOM 197198</strain>
    </source>
</reference>
<dbReference type="AlphaFoldDB" id="U9SXP4"/>
<proteinExistence type="predicted"/>
<protein>
    <submittedName>
        <fullName evidence="1">Uncharacterized protein</fullName>
    </submittedName>
</protein>
<evidence type="ECO:0000313" key="1">
    <source>
        <dbReference type="EMBL" id="ERZ98817.1"/>
    </source>
</evidence>
<sequence>MGNTSHNIRVETNEKYTEYFGRNMVDRQKEVADLKRQNNFLLMIGLIEENDVQKELENEEDYCSSGDSDNCDNFLKKKKLLIDKDNDVAVVQIIHESPSNILSSDPYKHPNIYSPQHDLIIEIRGIQQERYVWKFIKQEQEELCEDNWILLVEEWYYEV</sequence>
<dbReference type="EMBL" id="KI298483">
    <property type="protein sequence ID" value="ERZ98817.1"/>
    <property type="molecule type" value="Genomic_DNA"/>
</dbReference>
<accession>U9SXP4</accession>